<evidence type="ECO:0000313" key="2">
    <source>
        <dbReference type="Proteomes" id="UP000287224"/>
    </source>
</evidence>
<name>A0A401ZMS3_9CHLR</name>
<accession>A0A401ZMS3</accession>
<dbReference type="AlphaFoldDB" id="A0A401ZMS3"/>
<gene>
    <name evidence="1" type="ORF">KDAU_54530</name>
</gene>
<proteinExistence type="predicted"/>
<protein>
    <submittedName>
        <fullName evidence="1">Uncharacterized protein</fullName>
    </submittedName>
</protein>
<reference evidence="2" key="1">
    <citation type="submission" date="2018-12" db="EMBL/GenBank/DDBJ databases">
        <title>Tengunoibacter tsumagoiensis gen. nov., sp. nov., Dictyobacter kobayashii sp. nov., D. alpinus sp. nov., and D. joshuensis sp. nov. and description of Dictyobacteraceae fam. nov. within the order Ktedonobacterales isolated from Tengu-no-mugimeshi.</title>
        <authorList>
            <person name="Wang C.M."/>
            <person name="Zheng Y."/>
            <person name="Sakai Y."/>
            <person name="Toyoda A."/>
            <person name="Minakuchi Y."/>
            <person name="Abe K."/>
            <person name="Yokota A."/>
            <person name="Yabe S."/>
        </authorList>
    </citation>
    <scope>NUCLEOTIDE SEQUENCE [LARGE SCALE GENOMIC DNA]</scope>
    <source>
        <strain evidence="2">S-27</strain>
    </source>
</reference>
<evidence type="ECO:0000313" key="1">
    <source>
        <dbReference type="EMBL" id="GCE08124.1"/>
    </source>
</evidence>
<comment type="caution">
    <text evidence="1">The sequence shown here is derived from an EMBL/GenBank/DDBJ whole genome shotgun (WGS) entry which is preliminary data.</text>
</comment>
<dbReference type="EMBL" id="BIFQ01000002">
    <property type="protein sequence ID" value="GCE08124.1"/>
    <property type="molecule type" value="Genomic_DNA"/>
</dbReference>
<sequence>MYPWSGIRQHQCEIRTAWANVMPEMKGHRRIPKGSMQAPGVQLADPGHQHPVCVALVQRIYHPHDRSAHVALFLTRRQRQQEAQRPSL</sequence>
<organism evidence="1 2">
    <name type="scientific">Dictyobacter aurantiacus</name>
    <dbReference type="NCBI Taxonomy" id="1936993"/>
    <lineage>
        <taxon>Bacteria</taxon>
        <taxon>Bacillati</taxon>
        <taxon>Chloroflexota</taxon>
        <taxon>Ktedonobacteria</taxon>
        <taxon>Ktedonobacterales</taxon>
        <taxon>Dictyobacteraceae</taxon>
        <taxon>Dictyobacter</taxon>
    </lineage>
</organism>
<dbReference type="Proteomes" id="UP000287224">
    <property type="component" value="Unassembled WGS sequence"/>
</dbReference>
<keyword evidence="2" id="KW-1185">Reference proteome</keyword>